<dbReference type="AlphaFoldDB" id="A0A1X6NXG9"/>
<dbReference type="Proteomes" id="UP000218209">
    <property type="component" value="Unassembled WGS sequence"/>
</dbReference>
<proteinExistence type="predicted"/>
<organism evidence="2 3">
    <name type="scientific">Porphyra umbilicalis</name>
    <name type="common">Purple laver</name>
    <name type="synonym">Red alga</name>
    <dbReference type="NCBI Taxonomy" id="2786"/>
    <lineage>
        <taxon>Eukaryota</taxon>
        <taxon>Rhodophyta</taxon>
        <taxon>Bangiophyceae</taxon>
        <taxon>Bangiales</taxon>
        <taxon>Bangiaceae</taxon>
        <taxon>Porphyra</taxon>
    </lineage>
</organism>
<protein>
    <submittedName>
        <fullName evidence="2">Uncharacterized protein</fullName>
    </submittedName>
</protein>
<dbReference type="EMBL" id="KV919002">
    <property type="protein sequence ID" value="OSX73349.1"/>
    <property type="molecule type" value="Genomic_DNA"/>
</dbReference>
<feature type="region of interest" description="Disordered" evidence="1">
    <location>
        <begin position="49"/>
        <end position="259"/>
    </location>
</feature>
<gene>
    <name evidence="2" type="ORF">BU14_0356s0015</name>
</gene>
<feature type="non-terminal residue" evidence="2">
    <location>
        <position position="259"/>
    </location>
</feature>
<name>A0A1X6NXG9_PORUM</name>
<feature type="compositionally biased region" description="Gly residues" evidence="1">
    <location>
        <begin position="116"/>
        <end position="130"/>
    </location>
</feature>
<feature type="compositionally biased region" description="Basic and acidic residues" evidence="1">
    <location>
        <begin position="66"/>
        <end position="76"/>
    </location>
</feature>
<feature type="compositionally biased region" description="Basic residues" evidence="1">
    <location>
        <begin position="226"/>
        <end position="237"/>
    </location>
</feature>
<feature type="compositionally biased region" description="Pro residues" evidence="1">
    <location>
        <begin position="14"/>
        <end position="28"/>
    </location>
</feature>
<evidence type="ECO:0000256" key="1">
    <source>
        <dbReference type="SAM" id="MobiDB-lite"/>
    </source>
</evidence>
<reference evidence="2 3" key="1">
    <citation type="submission" date="2017-03" db="EMBL/GenBank/DDBJ databases">
        <title>WGS assembly of Porphyra umbilicalis.</title>
        <authorList>
            <person name="Brawley S.H."/>
            <person name="Blouin N.A."/>
            <person name="Ficko-Blean E."/>
            <person name="Wheeler G.L."/>
            <person name="Lohr M."/>
            <person name="Goodson H.V."/>
            <person name="Jenkins J.W."/>
            <person name="Blaby-Haas C.E."/>
            <person name="Helliwell K.E."/>
            <person name="Chan C."/>
            <person name="Marriage T."/>
            <person name="Bhattacharya D."/>
            <person name="Klein A.S."/>
            <person name="Badis Y."/>
            <person name="Brodie J."/>
            <person name="Cao Y."/>
            <person name="Collen J."/>
            <person name="Dittami S.M."/>
            <person name="Gachon C.M."/>
            <person name="Green B.R."/>
            <person name="Karpowicz S."/>
            <person name="Kim J.W."/>
            <person name="Kudahl U."/>
            <person name="Lin S."/>
            <person name="Michel G."/>
            <person name="Mittag M."/>
            <person name="Olson B.J."/>
            <person name="Pangilinan J."/>
            <person name="Peng Y."/>
            <person name="Qiu H."/>
            <person name="Shu S."/>
            <person name="Singer J.T."/>
            <person name="Smith A.G."/>
            <person name="Sprecher B.N."/>
            <person name="Wagner V."/>
            <person name="Wang W."/>
            <person name="Wang Z.-Y."/>
            <person name="Yan J."/>
            <person name="Yarish C."/>
            <person name="Zoeuner-Riek S."/>
            <person name="Zhuang Y."/>
            <person name="Zou Y."/>
            <person name="Lindquist E.A."/>
            <person name="Grimwood J."/>
            <person name="Barry K."/>
            <person name="Rokhsar D.S."/>
            <person name="Schmutz J."/>
            <person name="Stiller J.W."/>
            <person name="Grossman A.R."/>
            <person name="Prochnik S.E."/>
        </authorList>
    </citation>
    <scope>NUCLEOTIDE SEQUENCE [LARGE SCALE GENOMIC DNA]</scope>
    <source>
        <strain evidence="2">4086291</strain>
    </source>
</reference>
<evidence type="ECO:0000313" key="2">
    <source>
        <dbReference type="EMBL" id="OSX73349.1"/>
    </source>
</evidence>
<sequence length="259" mass="26728">MHGIAADRGTGGGFPPPAPPPPPLPPPRAKYVYACPPRMTSVGGCDAPLPAAPIDREGGYGHGAGRTRERSRRIVEGVHAGGRRGNVGRLLPPDRLQRGRRAETVGGRGTRHNQGRSGGGDGGGGGGGGGRDGKQRGRSAPPTARWRRWRQRARGEGGASTHGRHSVVTVGSGECEGGRKCPHARAQCQRRRRRAARSGTEGGSPSTAGRSPAWAPPRNEGAGRSCRPRPAGRRRHASGAPAVSRHAPPRAGVGGGASR</sequence>
<feature type="region of interest" description="Disordered" evidence="1">
    <location>
        <begin position="1"/>
        <end position="30"/>
    </location>
</feature>
<keyword evidence="3" id="KW-1185">Reference proteome</keyword>
<accession>A0A1X6NXG9</accession>
<evidence type="ECO:0000313" key="3">
    <source>
        <dbReference type="Proteomes" id="UP000218209"/>
    </source>
</evidence>
<feature type="compositionally biased region" description="Basic residues" evidence="1">
    <location>
        <begin position="180"/>
        <end position="196"/>
    </location>
</feature>